<name>A0A2U1LMC9_ARTAN</name>
<reference evidence="1 2" key="1">
    <citation type="journal article" date="2018" name="Mol. Plant">
        <title>The genome of Artemisia annua provides insight into the evolution of Asteraceae family and artemisinin biosynthesis.</title>
        <authorList>
            <person name="Shen Q."/>
            <person name="Zhang L."/>
            <person name="Liao Z."/>
            <person name="Wang S."/>
            <person name="Yan T."/>
            <person name="Shi P."/>
            <person name="Liu M."/>
            <person name="Fu X."/>
            <person name="Pan Q."/>
            <person name="Wang Y."/>
            <person name="Lv Z."/>
            <person name="Lu X."/>
            <person name="Zhang F."/>
            <person name="Jiang W."/>
            <person name="Ma Y."/>
            <person name="Chen M."/>
            <person name="Hao X."/>
            <person name="Li L."/>
            <person name="Tang Y."/>
            <person name="Lv G."/>
            <person name="Zhou Y."/>
            <person name="Sun X."/>
            <person name="Brodelius P.E."/>
            <person name="Rose J.K.C."/>
            <person name="Tang K."/>
        </authorList>
    </citation>
    <scope>NUCLEOTIDE SEQUENCE [LARGE SCALE GENOMIC DNA]</scope>
    <source>
        <strain evidence="2">cv. Huhao1</strain>
        <tissue evidence="1">Leaf</tissue>
    </source>
</reference>
<organism evidence="1 2">
    <name type="scientific">Artemisia annua</name>
    <name type="common">Sweet wormwood</name>
    <dbReference type="NCBI Taxonomy" id="35608"/>
    <lineage>
        <taxon>Eukaryota</taxon>
        <taxon>Viridiplantae</taxon>
        <taxon>Streptophyta</taxon>
        <taxon>Embryophyta</taxon>
        <taxon>Tracheophyta</taxon>
        <taxon>Spermatophyta</taxon>
        <taxon>Magnoliopsida</taxon>
        <taxon>eudicotyledons</taxon>
        <taxon>Gunneridae</taxon>
        <taxon>Pentapetalae</taxon>
        <taxon>asterids</taxon>
        <taxon>campanulids</taxon>
        <taxon>Asterales</taxon>
        <taxon>Asteraceae</taxon>
        <taxon>Asteroideae</taxon>
        <taxon>Anthemideae</taxon>
        <taxon>Artemisiinae</taxon>
        <taxon>Artemisia</taxon>
    </lineage>
</organism>
<evidence type="ECO:0000313" key="1">
    <source>
        <dbReference type="EMBL" id="PWA50153.1"/>
    </source>
</evidence>
<dbReference type="OrthoDB" id="1750971at2759"/>
<dbReference type="PANTHER" id="PTHR47852:SF2">
    <property type="entry name" value="WW DOMAIN-CONTAINING PROTEIN"/>
    <property type="match status" value="1"/>
</dbReference>
<dbReference type="Proteomes" id="UP000245207">
    <property type="component" value="Unassembled WGS sequence"/>
</dbReference>
<gene>
    <name evidence="1" type="ORF">CTI12_AA479640</name>
</gene>
<evidence type="ECO:0000313" key="2">
    <source>
        <dbReference type="Proteomes" id="UP000245207"/>
    </source>
</evidence>
<dbReference type="PANTHER" id="PTHR47852">
    <property type="entry name" value="OS06G0298400 PROTEIN"/>
    <property type="match status" value="1"/>
</dbReference>
<accession>A0A2U1LMC9</accession>
<sequence length="126" mass="14057">MSAVAIVVCRFPVCILEPNRVVAVTSLRSNKKISVSVNRWKAVKEEMHEDEADEPEDALEALEKKRQREIEQRLAQQIAIGKAKDNANSEPLGNDWVSVHRPHVILTLDQVALGDSSFNVKGVEIC</sequence>
<comment type="caution">
    <text evidence="1">The sequence shown here is derived from an EMBL/GenBank/DDBJ whole genome shotgun (WGS) entry which is preliminary data.</text>
</comment>
<dbReference type="EMBL" id="PKPP01008651">
    <property type="protein sequence ID" value="PWA50153.1"/>
    <property type="molecule type" value="Genomic_DNA"/>
</dbReference>
<dbReference type="AlphaFoldDB" id="A0A2U1LMC9"/>
<protein>
    <submittedName>
        <fullName evidence="1">Uncharacterized protein</fullName>
    </submittedName>
</protein>
<keyword evidence="2" id="KW-1185">Reference proteome</keyword>
<dbReference type="STRING" id="35608.A0A2U1LMC9"/>
<proteinExistence type="predicted"/>